<comment type="caution">
    <text evidence="1">The sequence shown here is derived from an EMBL/GenBank/DDBJ whole genome shotgun (WGS) entry which is preliminary data.</text>
</comment>
<organism evidence="1 2">
    <name type="scientific">Variovorax ginsengisoli</name>
    <dbReference type="NCBI Taxonomy" id="363844"/>
    <lineage>
        <taxon>Bacteria</taxon>
        <taxon>Pseudomonadati</taxon>
        <taxon>Pseudomonadota</taxon>
        <taxon>Betaproteobacteria</taxon>
        <taxon>Burkholderiales</taxon>
        <taxon>Comamonadaceae</taxon>
        <taxon>Variovorax</taxon>
    </lineage>
</organism>
<gene>
    <name evidence="1" type="ORF">Q2T77_18990</name>
</gene>
<evidence type="ECO:0000313" key="2">
    <source>
        <dbReference type="Proteomes" id="UP001169027"/>
    </source>
</evidence>
<sequence>MNASHASQAYELRFNALATDRRSFSFPCDAAGHVDLDALSQRVFNNYLYARAMMGREVSWPDVRPSTTH</sequence>
<proteinExistence type="predicted"/>
<reference evidence="1" key="1">
    <citation type="submission" date="2023-06" db="EMBL/GenBank/DDBJ databases">
        <authorList>
            <person name="Jiang Y."/>
            <person name="Liu Q."/>
        </authorList>
    </citation>
    <scope>NUCLEOTIDE SEQUENCE</scope>
    <source>
        <strain evidence="1">CGMCC 1.12090</strain>
    </source>
</reference>
<evidence type="ECO:0000313" key="1">
    <source>
        <dbReference type="EMBL" id="MDO1534379.1"/>
    </source>
</evidence>
<name>A0ABT8S7W4_9BURK</name>
<protein>
    <submittedName>
        <fullName evidence="1">Uncharacterized protein</fullName>
    </submittedName>
</protein>
<keyword evidence="2" id="KW-1185">Reference proteome</keyword>
<dbReference type="EMBL" id="JAUKVY010000013">
    <property type="protein sequence ID" value="MDO1534379.1"/>
    <property type="molecule type" value="Genomic_DNA"/>
</dbReference>
<accession>A0ABT8S7W4</accession>
<dbReference type="Proteomes" id="UP001169027">
    <property type="component" value="Unassembled WGS sequence"/>
</dbReference>